<dbReference type="Proteomes" id="UP000011087">
    <property type="component" value="Unassembled WGS sequence"/>
</dbReference>
<keyword evidence="10" id="KW-1185">Reference proteome</keyword>
<gene>
    <name evidence="8" type="ORF">GUITHDRAFT_142097</name>
</gene>
<keyword evidence="4" id="KW-0378">Hydrolase</keyword>
<dbReference type="Gene3D" id="2.40.10.10">
    <property type="entry name" value="Trypsin-like serine proteases"/>
    <property type="match status" value="2"/>
</dbReference>
<name>L1J010_GUITC</name>
<dbReference type="RefSeq" id="XP_005828395.1">
    <property type="nucleotide sequence ID" value="XM_005828338.1"/>
</dbReference>
<dbReference type="InterPro" id="IPR001314">
    <property type="entry name" value="Peptidase_S1A"/>
</dbReference>
<dbReference type="InterPro" id="IPR043504">
    <property type="entry name" value="Peptidase_S1_PA_chymotrypsin"/>
</dbReference>
<sequence>MASARSSSYRCYSELALFFLLALLSEAESRPAILHETRKSSTSDKSWLRSASSLLDAPRTAQIIATSWALSAVHCVYDFNTGKPMLPSSALLIVGCNGNTRSSSCLEVPVTRYVLHPNFNPRTLENDVSVDLASLINNQLPRIDGLTSLPPGLLVPNNDILLAGYGVTANIQPNQSPQIPFALYKVSVPIATEQTCKNSNPTLSRQASQWVWLCVDGQGKKDSCEGDSGGPAFFYYNSTSFVVGVLSMGSEEPTSGPACATPGRYGVYTQIRFYTDFLASYGNFSNVTQTAIAVKSVGGSNVVSSSQRSSPSSSLAPFLSSIVILFYLCM</sequence>
<dbReference type="SMART" id="SM00020">
    <property type="entry name" value="Tryp_SPc"/>
    <property type="match status" value="1"/>
</dbReference>
<dbReference type="PaxDb" id="55529-EKX41415"/>
<evidence type="ECO:0000256" key="5">
    <source>
        <dbReference type="ARBA" id="ARBA00023157"/>
    </source>
</evidence>
<reference evidence="10" key="2">
    <citation type="submission" date="2012-11" db="EMBL/GenBank/DDBJ databases">
        <authorList>
            <person name="Kuo A."/>
            <person name="Curtis B.A."/>
            <person name="Tanifuji G."/>
            <person name="Burki F."/>
            <person name="Gruber A."/>
            <person name="Irimia M."/>
            <person name="Maruyama S."/>
            <person name="Arias M.C."/>
            <person name="Ball S.G."/>
            <person name="Gile G.H."/>
            <person name="Hirakawa Y."/>
            <person name="Hopkins J.F."/>
            <person name="Rensing S.A."/>
            <person name="Schmutz J."/>
            <person name="Symeonidi A."/>
            <person name="Elias M."/>
            <person name="Eveleigh R.J."/>
            <person name="Herman E.K."/>
            <person name="Klute M.J."/>
            <person name="Nakayama T."/>
            <person name="Obornik M."/>
            <person name="Reyes-Prieto A."/>
            <person name="Armbrust E.V."/>
            <person name="Aves S.J."/>
            <person name="Beiko R.G."/>
            <person name="Coutinho P."/>
            <person name="Dacks J.B."/>
            <person name="Durnford D.G."/>
            <person name="Fast N.M."/>
            <person name="Green B.R."/>
            <person name="Grisdale C."/>
            <person name="Hempe F."/>
            <person name="Henrissat B."/>
            <person name="Hoppner M.P."/>
            <person name="Ishida K.-I."/>
            <person name="Kim E."/>
            <person name="Koreny L."/>
            <person name="Kroth P.G."/>
            <person name="Liu Y."/>
            <person name="Malik S.-B."/>
            <person name="Maier U.G."/>
            <person name="McRose D."/>
            <person name="Mock T."/>
            <person name="Neilson J.A."/>
            <person name="Onodera N.T."/>
            <person name="Poole A.M."/>
            <person name="Pritham E.J."/>
            <person name="Richards T.A."/>
            <person name="Rocap G."/>
            <person name="Roy S.W."/>
            <person name="Sarai C."/>
            <person name="Schaack S."/>
            <person name="Shirato S."/>
            <person name="Slamovits C.H."/>
            <person name="Spencer D.F."/>
            <person name="Suzuki S."/>
            <person name="Worden A.Z."/>
            <person name="Zauner S."/>
            <person name="Barry K."/>
            <person name="Bell C."/>
            <person name="Bharti A.K."/>
            <person name="Crow J.A."/>
            <person name="Grimwood J."/>
            <person name="Kramer R."/>
            <person name="Lindquist E."/>
            <person name="Lucas S."/>
            <person name="Salamov A."/>
            <person name="McFadden G.I."/>
            <person name="Lane C.E."/>
            <person name="Keeling P.J."/>
            <person name="Gray M.W."/>
            <person name="Grigoriev I.V."/>
            <person name="Archibald J.M."/>
        </authorList>
    </citation>
    <scope>NUCLEOTIDE SEQUENCE</scope>
    <source>
        <strain evidence="10">CCMP2712</strain>
    </source>
</reference>
<evidence type="ECO:0000256" key="6">
    <source>
        <dbReference type="SAM" id="SignalP"/>
    </source>
</evidence>
<dbReference type="GeneID" id="17297958"/>
<evidence type="ECO:0000313" key="8">
    <source>
        <dbReference type="EMBL" id="EKX41415.1"/>
    </source>
</evidence>
<dbReference type="AlphaFoldDB" id="L1J010"/>
<dbReference type="KEGG" id="gtt:GUITHDRAFT_142097"/>
<dbReference type="SUPFAM" id="SSF50494">
    <property type="entry name" value="Trypsin-like serine proteases"/>
    <property type="match status" value="1"/>
</dbReference>
<keyword evidence="2" id="KW-0964">Secreted</keyword>
<dbReference type="GO" id="GO:0005615">
    <property type="term" value="C:extracellular space"/>
    <property type="evidence" value="ECO:0007669"/>
    <property type="project" value="TreeGrafter"/>
</dbReference>
<feature type="signal peptide" evidence="6">
    <location>
        <begin position="1"/>
        <end position="29"/>
    </location>
</feature>
<reference evidence="9" key="3">
    <citation type="submission" date="2015-06" db="UniProtKB">
        <authorList>
            <consortium name="EnsemblProtists"/>
        </authorList>
    </citation>
    <scope>IDENTIFICATION</scope>
</reference>
<keyword evidence="5" id="KW-1015">Disulfide bond</keyword>
<dbReference type="PRINTS" id="PR00722">
    <property type="entry name" value="CHYMOTRYPSIN"/>
</dbReference>
<evidence type="ECO:0000313" key="9">
    <source>
        <dbReference type="EnsemblProtists" id="EKX41415"/>
    </source>
</evidence>
<evidence type="ECO:0000256" key="4">
    <source>
        <dbReference type="ARBA" id="ARBA00022801"/>
    </source>
</evidence>
<dbReference type="EnsemblProtists" id="EKX41415">
    <property type="protein sequence ID" value="EKX41415"/>
    <property type="gene ID" value="GUITHDRAFT_142097"/>
</dbReference>
<dbReference type="InterPro" id="IPR009003">
    <property type="entry name" value="Peptidase_S1_PA"/>
</dbReference>
<protein>
    <recommendedName>
        <fullName evidence="7">Peptidase S1 domain-containing protein</fullName>
    </recommendedName>
</protein>
<dbReference type="GO" id="GO:0004252">
    <property type="term" value="F:serine-type endopeptidase activity"/>
    <property type="evidence" value="ECO:0007669"/>
    <property type="project" value="InterPro"/>
</dbReference>
<accession>L1J010</accession>
<feature type="domain" description="Peptidase S1" evidence="7">
    <location>
        <begin position="51"/>
        <end position="283"/>
    </location>
</feature>
<dbReference type="InterPro" id="IPR050127">
    <property type="entry name" value="Serine_Proteases_S1"/>
</dbReference>
<dbReference type="HOGENOM" id="CLU_781780_0_0_1"/>
<evidence type="ECO:0000256" key="2">
    <source>
        <dbReference type="ARBA" id="ARBA00022525"/>
    </source>
</evidence>
<comment type="subcellular location">
    <subcellularLocation>
        <location evidence="1">Secreted</location>
    </subcellularLocation>
</comment>
<dbReference type="InterPro" id="IPR001254">
    <property type="entry name" value="Trypsin_dom"/>
</dbReference>
<dbReference type="eggNOG" id="KOG3627">
    <property type="taxonomic scope" value="Eukaryota"/>
</dbReference>
<reference evidence="8 10" key="1">
    <citation type="journal article" date="2012" name="Nature">
        <title>Algal genomes reveal evolutionary mosaicism and the fate of nucleomorphs.</title>
        <authorList>
            <consortium name="DOE Joint Genome Institute"/>
            <person name="Curtis B.A."/>
            <person name="Tanifuji G."/>
            <person name="Burki F."/>
            <person name="Gruber A."/>
            <person name="Irimia M."/>
            <person name="Maruyama S."/>
            <person name="Arias M.C."/>
            <person name="Ball S.G."/>
            <person name="Gile G.H."/>
            <person name="Hirakawa Y."/>
            <person name="Hopkins J.F."/>
            <person name="Kuo A."/>
            <person name="Rensing S.A."/>
            <person name="Schmutz J."/>
            <person name="Symeonidi A."/>
            <person name="Elias M."/>
            <person name="Eveleigh R.J."/>
            <person name="Herman E.K."/>
            <person name="Klute M.J."/>
            <person name="Nakayama T."/>
            <person name="Obornik M."/>
            <person name="Reyes-Prieto A."/>
            <person name="Armbrust E.V."/>
            <person name="Aves S.J."/>
            <person name="Beiko R.G."/>
            <person name="Coutinho P."/>
            <person name="Dacks J.B."/>
            <person name="Durnford D.G."/>
            <person name="Fast N.M."/>
            <person name="Green B.R."/>
            <person name="Grisdale C.J."/>
            <person name="Hempel F."/>
            <person name="Henrissat B."/>
            <person name="Hoppner M.P."/>
            <person name="Ishida K."/>
            <person name="Kim E."/>
            <person name="Koreny L."/>
            <person name="Kroth P.G."/>
            <person name="Liu Y."/>
            <person name="Malik S.B."/>
            <person name="Maier U.G."/>
            <person name="McRose D."/>
            <person name="Mock T."/>
            <person name="Neilson J.A."/>
            <person name="Onodera N.T."/>
            <person name="Poole A.M."/>
            <person name="Pritham E.J."/>
            <person name="Richards T.A."/>
            <person name="Rocap G."/>
            <person name="Roy S.W."/>
            <person name="Sarai C."/>
            <person name="Schaack S."/>
            <person name="Shirato S."/>
            <person name="Slamovits C.H."/>
            <person name="Spencer D.F."/>
            <person name="Suzuki S."/>
            <person name="Worden A.Z."/>
            <person name="Zauner S."/>
            <person name="Barry K."/>
            <person name="Bell C."/>
            <person name="Bharti A.K."/>
            <person name="Crow J.A."/>
            <person name="Grimwood J."/>
            <person name="Kramer R."/>
            <person name="Lindquist E."/>
            <person name="Lucas S."/>
            <person name="Salamov A."/>
            <person name="McFadden G.I."/>
            <person name="Lane C.E."/>
            <person name="Keeling P.J."/>
            <person name="Gray M.W."/>
            <person name="Grigoriev I.V."/>
            <person name="Archibald J.M."/>
        </authorList>
    </citation>
    <scope>NUCLEOTIDE SEQUENCE</scope>
    <source>
        <strain evidence="8 10">CCMP2712</strain>
    </source>
</reference>
<feature type="chain" id="PRO_5008770676" description="Peptidase S1 domain-containing protein" evidence="6">
    <location>
        <begin position="30"/>
        <end position="330"/>
    </location>
</feature>
<evidence type="ECO:0000256" key="1">
    <source>
        <dbReference type="ARBA" id="ARBA00004613"/>
    </source>
</evidence>
<evidence type="ECO:0000259" key="7">
    <source>
        <dbReference type="PROSITE" id="PS50240"/>
    </source>
</evidence>
<dbReference type="STRING" id="905079.L1J010"/>
<evidence type="ECO:0000256" key="3">
    <source>
        <dbReference type="ARBA" id="ARBA00022670"/>
    </source>
</evidence>
<keyword evidence="3" id="KW-0645">Protease</keyword>
<proteinExistence type="predicted"/>
<organism evidence="8">
    <name type="scientific">Guillardia theta (strain CCMP2712)</name>
    <name type="common">Cryptophyte</name>
    <dbReference type="NCBI Taxonomy" id="905079"/>
    <lineage>
        <taxon>Eukaryota</taxon>
        <taxon>Cryptophyceae</taxon>
        <taxon>Pyrenomonadales</taxon>
        <taxon>Geminigeraceae</taxon>
        <taxon>Guillardia</taxon>
    </lineage>
</organism>
<dbReference type="PANTHER" id="PTHR24264:SF15">
    <property type="entry name" value="RIKEN CDNA 2210010C04 GENE"/>
    <property type="match status" value="1"/>
</dbReference>
<dbReference type="PROSITE" id="PS50240">
    <property type="entry name" value="TRYPSIN_DOM"/>
    <property type="match status" value="1"/>
</dbReference>
<dbReference type="OMA" id="ECGAANQ"/>
<keyword evidence="6" id="KW-0732">Signal</keyword>
<evidence type="ECO:0000313" key="10">
    <source>
        <dbReference type="Proteomes" id="UP000011087"/>
    </source>
</evidence>
<dbReference type="Pfam" id="PF00089">
    <property type="entry name" value="Trypsin"/>
    <property type="match status" value="1"/>
</dbReference>
<dbReference type="OrthoDB" id="6380398at2759"/>
<dbReference type="PANTHER" id="PTHR24264">
    <property type="entry name" value="TRYPSIN-RELATED"/>
    <property type="match status" value="1"/>
</dbReference>
<dbReference type="EMBL" id="JH993024">
    <property type="protein sequence ID" value="EKX41415.1"/>
    <property type="molecule type" value="Genomic_DNA"/>
</dbReference>
<dbReference type="GO" id="GO:0006508">
    <property type="term" value="P:proteolysis"/>
    <property type="evidence" value="ECO:0007669"/>
    <property type="project" value="UniProtKB-KW"/>
</dbReference>